<feature type="domain" description="ABC-2 type transporter transmembrane" evidence="6">
    <location>
        <begin position="33"/>
        <end position="356"/>
    </location>
</feature>
<dbReference type="Pfam" id="PF12698">
    <property type="entry name" value="ABC2_membrane_3"/>
    <property type="match status" value="1"/>
</dbReference>
<evidence type="ECO:0000259" key="6">
    <source>
        <dbReference type="Pfam" id="PF12698"/>
    </source>
</evidence>
<dbReference type="AlphaFoldDB" id="A0A3P1VE48"/>
<dbReference type="EMBL" id="RQZA01000001">
    <property type="protein sequence ID" value="RRD32492.1"/>
    <property type="molecule type" value="Genomic_DNA"/>
</dbReference>
<evidence type="ECO:0000313" key="8">
    <source>
        <dbReference type="Proteomes" id="UP000281771"/>
    </source>
</evidence>
<feature type="transmembrane region" description="Helical" evidence="5">
    <location>
        <begin position="337"/>
        <end position="359"/>
    </location>
</feature>
<evidence type="ECO:0000256" key="1">
    <source>
        <dbReference type="ARBA" id="ARBA00004141"/>
    </source>
</evidence>
<dbReference type="GO" id="GO:0016020">
    <property type="term" value="C:membrane"/>
    <property type="evidence" value="ECO:0007669"/>
    <property type="project" value="UniProtKB-SubCell"/>
</dbReference>
<protein>
    <submittedName>
        <fullName evidence="7">ABC transporter permease</fullName>
    </submittedName>
</protein>
<accession>A0A3P1VE48</accession>
<feature type="transmembrane region" description="Helical" evidence="5">
    <location>
        <begin position="280"/>
        <end position="305"/>
    </location>
</feature>
<keyword evidence="4 5" id="KW-0472">Membrane</keyword>
<sequence length="367" mass="40945">MSSSHLQERSCVIKMKDLFRSIYYLAKSILRDKSFTFWVLLFPALLATFFHVALTSAFSFQVETIPVAVQKESFAAYVFPETGLFDTRLVENDQEGQDLLKNKKVEAYVNKDSELVVTSLSGVKPSIVRSILSQMEQATALGDAANYLDFSVSPVQQEEQKTEPIAVYFYSLFAMVCFYSMFGAISSCTVIQPNLSTLGARLTSSPFKKSTFILSSFFVNMSLTMIAILLLYIYVVYFLKVQLFSNPLESLLLIFMGNLCGTALGYALGAIKKIKEPTKVIFAVLLTNVLSFAAGLMSIQVRFLIYKHAPLFSKFNPMSILTDTLYQINNLTNSSNLVFAISTLGAYSILALGLATLLLRRNQYDSL</sequence>
<keyword evidence="8" id="KW-1185">Reference proteome</keyword>
<dbReference type="Proteomes" id="UP000281771">
    <property type="component" value="Unassembled WGS sequence"/>
</dbReference>
<evidence type="ECO:0000256" key="4">
    <source>
        <dbReference type="ARBA" id="ARBA00023136"/>
    </source>
</evidence>
<keyword evidence="3 5" id="KW-1133">Transmembrane helix</keyword>
<evidence type="ECO:0000256" key="2">
    <source>
        <dbReference type="ARBA" id="ARBA00022692"/>
    </source>
</evidence>
<evidence type="ECO:0000256" key="5">
    <source>
        <dbReference type="SAM" id="Phobius"/>
    </source>
</evidence>
<dbReference type="PANTHER" id="PTHR43027:SF1">
    <property type="entry name" value="DOXORUBICIN RESISTANCE ABC TRANSPORTER PERMEASE PROTEIN DRRC-RELATED"/>
    <property type="match status" value="1"/>
</dbReference>
<name>A0A3P1VE48_9STRE</name>
<gene>
    <name evidence="7" type="ORF">EII38_01800</name>
</gene>
<dbReference type="STRING" id="1123309.GCA_000377005_01570"/>
<proteinExistence type="predicted"/>
<evidence type="ECO:0000313" key="7">
    <source>
        <dbReference type="EMBL" id="RRD32492.1"/>
    </source>
</evidence>
<reference evidence="7 8" key="1">
    <citation type="submission" date="2018-11" db="EMBL/GenBank/DDBJ databases">
        <title>Genomes From Bacteria Associated with the Canine Oral Cavity: a Test Case for Automated Genome-Based Taxonomic Assignment.</title>
        <authorList>
            <person name="Coil D.A."/>
            <person name="Jospin G."/>
            <person name="Darling A.E."/>
            <person name="Wallis C."/>
            <person name="Davis I.J."/>
            <person name="Harris S."/>
            <person name="Eisen J.A."/>
            <person name="Holcombe L.J."/>
            <person name="O'Flynn C."/>
        </authorList>
    </citation>
    <scope>NUCLEOTIDE SEQUENCE [LARGE SCALE GENOMIC DNA]</scope>
    <source>
        <strain evidence="7 8">OH4621_COT-116</strain>
    </source>
</reference>
<evidence type="ECO:0000256" key="3">
    <source>
        <dbReference type="ARBA" id="ARBA00022989"/>
    </source>
</evidence>
<keyword evidence="2 5" id="KW-0812">Transmembrane</keyword>
<feature type="transmembrane region" description="Helical" evidence="5">
    <location>
        <begin position="251"/>
        <end position="268"/>
    </location>
</feature>
<dbReference type="GO" id="GO:0140359">
    <property type="term" value="F:ABC-type transporter activity"/>
    <property type="evidence" value="ECO:0007669"/>
    <property type="project" value="InterPro"/>
</dbReference>
<dbReference type="InterPro" id="IPR013525">
    <property type="entry name" value="ABC2_TM"/>
</dbReference>
<comment type="subcellular location">
    <subcellularLocation>
        <location evidence="1">Membrane</location>
        <topology evidence="1">Multi-pass membrane protein</topology>
    </subcellularLocation>
</comment>
<dbReference type="InterPro" id="IPR052902">
    <property type="entry name" value="ABC-2_transporter"/>
</dbReference>
<feature type="transmembrane region" description="Helical" evidence="5">
    <location>
        <begin position="212"/>
        <end position="239"/>
    </location>
</feature>
<dbReference type="PANTHER" id="PTHR43027">
    <property type="entry name" value="DOXORUBICIN RESISTANCE ABC TRANSPORTER PERMEASE PROTEIN DRRC-RELATED"/>
    <property type="match status" value="1"/>
</dbReference>
<organism evidence="7 8">
    <name type="scientific">Streptococcus minor</name>
    <dbReference type="NCBI Taxonomy" id="229549"/>
    <lineage>
        <taxon>Bacteria</taxon>
        <taxon>Bacillati</taxon>
        <taxon>Bacillota</taxon>
        <taxon>Bacilli</taxon>
        <taxon>Lactobacillales</taxon>
        <taxon>Streptococcaceae</taxon>
        <taxon>Streptococcus</taxon>
    </lineage>
</organism>
<feature type="transmembrane region" description="Helical" evidence="5">
    <location>
        <begin position="35"/>
        <end position="54"/>
    </location>
</feature>
<feature type="transmembrane region" description="Helical" evidence="5">
    <location>
        <begin position="167"/>
        <end position="191"/>
    </location>
</feature>
<comment type="caution">
    <text evidence="7">The sequence shown here is derived from an EMBL/GenBank/DDBJ whole genome shotgun (WGS) entry which is preliminary data.</text>
</comment>